<feature type="compositionally biased region" description="Polar residues" evidence="6">
    <location>
        <begin position="1063"/>
        <end position="1079"/>
    </location>
</feature>
<keyword evidence="2" id="KW-0963">Cytoplasm</keyword>
<comment type="caution">
    <text evidence="10">The sequence shown here is derived from an EMBL/GenBank/DDBJ whole genome shotgun (WGS) entry which is preliminary data.</text>
</comment>
<evidence type="ECO:0000259" key="9">
    <source>
        <dbReference type="Pfam" id="PF25624"/>
    </source>
</evidence>
<sequence length="1441" mass="160881">METGKELALDSLEKLKHMCRLFREHGDTIASGQATLSLTSNILFEVNECFESLENNLCPQRISIQSGDSQNWHQRNELGEWNDYLQLLRDVFASAINLKLHNGGTDSVGARWGLSPMSMSHSVHLGCFSHLQHLEISYLPIHLLQNLLTLRHRLVSLVVHNCLGHNAKLQDLLELCDQEVSVPMHWSALKTLNLKCNVLKELDGSLRLCPVLETLVVSLNRLTSTDVYLGYLMELLRVDLRFNRLQSLPILSATVKRKLRVLLLGGNNISDLRGMEELVSLVELDLSENLISTHCKLEPLKHLHHLQKLDLRGCPVSMRKNHRVTTLQHMSSLALHLEVALDGCLVSSKEVRKAQLASMYYSSRHAVPKWFRTSTQNSTSHGILGNSRAVTSSIAESYAGEPVQVSSVLVARGGKKKGRKARTTVIADLDTSTGEFSSGTDTPRSSPRVTSKLEAVMQARREEVKQTQQELERMRLQYGDNWLQAIVDQKKLPPPTYTRTARTSVGTTTSTTSSIQKTQAPTFIHTDPGSVPSTAAAYPDVSVEACVKDGVNAGKTADFCTSVESGEHEASLDIYTRKVTSELKTREDKAVDDVKAAALTSSPFSDCAAGDDTRISNDKVTISLSSSSNKNNVQGDSTVASTKSPAKSGAVNGGFYTDECVITRKHDLEGERKKDQTNVSEGLKDSDISQEPEGQGEPFIVILPEKNNDHLIVTVSPRFIVEKDINGRLQEMLDLQCLISVKLEAEDDTVSSIYEKSSPFKTDKVLTVRMQFDYIRKDRRSRVYVMEDRSSAEQFMALVQPFVSAKEQALLEKMKTEYQCLKCSKVFTLENARKSTQELGIPLRGSSKGFSDFTVQSGRQRSNAFYNEPSPGDARMRSNAFISDYNHSEGPQEHIFPHNLSSLTFAEHGFQIQHSLAPSGILHSPYMEDTNIIYDHHADSDLEKAGSRVKVSSAESDITILHKPDSVANLSTCSFPGKDSESVLKSSLTEFPDMLNTVDRAGDLENSNRLNSKSATEEKIFSLASPTPTKDPAKAENTPIGTPLSSSICSSMVSSIYQNSLQPSASTTASDTGSITNRGVVSEGEINTDLDEDRINTDWSSLSLHKHSVTSEVDVLAVEEVHTVETLYSETPETDGCDSKEYDFDRLDHRITLYLMMNKFDNNEEFRFKVKVFVSQYMVEDEWEALLIATNMKLYVFRINDSDISEDPSTALTCRDIQPLGELKQVASGLGQQTVRLEFVTDCSSYTLIFRDKEKTQAFMQRLCDHLTMYAMETSLPMTTVFIEDVDQATLENLKSDVLTRSGRVESLRLYTLGYIARGHNLHSPMAFVMSSSEICLVRTNHQWPTPRYQAPVTVDTVGKQFVVLERQKINNIATLTWHSDNTAMMRITFFNEKSGEEGSWIITMETEKCVMQMIEAIRQPWEEEFAVNMDVEIASFELSF</sequence>
<proteinExistence type="predicted"/>
<evidence type="ECO:0000256" key="6">
    <source>
        <dbReference type="SAM" id="MobiDB-lite"/>
    </source>
</evidence>
<evidence type="ECO:0000256" key="5">
    <source>
        <dbReference type="SAM" id="Coils"/>
    </source>
</evidence>
<dbReference type="InterPro" id="IPR057676">
    <property type="entry name" value="PH_S11IP_C"/>
</dbReference>
<accession>A0A2T7PR34</accession>
<dbReference type="OrthoDB" id="7451790at2759"/>
<dbReference type="Proteomes" id="UP000245119">
    <property type="component" value="Linkage Group LG2"/>
</dbReference>
<feature type="region of interest" description="Disordered" evidence="6">
    <location>
        <begin position="999"/>
        <end position="1041"/>
    </location>
</feature>
<dbReference type="Gene3D" id="3.80.10.10">
    <property type="entry name" value="Ribonuclease Inhibitor"/>
    <property type="match status" value="2"/>
</dbReference>
<evidence type="ECO:0000256" key="3">
    <source>
        <dbReference type="ARBA" id="ARBA00022614"/>
    </source>
</evidence>
<keyword evidence="5" id="KW-0175">Coiled coil</keyword>
<feature type="domain" description="PLEKHM2 PH" evidence="7">
    <location>
        <begin position="1139"/>
        <end position="1275"/>
    </location>
</feature>
<dbReference type="InterPro" id="IPR057288">
    <property type="entry name" value="PH_PLEKHM2"/>
</dbReference>
<dbReference type="SUPFAM" id="SSF52075">
    <property type="entry name" value="Outer arm dynein light chain 1"/>
    <property type="match status" value="1"/>
</dbReference>
<dbReference type="STRING" id="400727.A0A2T7PR34"/>
<feature type="domain" description="STK11-interacting protein C-terminal PH" evidence="9">
    <location>
        <begin position="1309"/>
        <end position="1432"/>
    </location>
</feature>
<evidence type="ECO:0000313" key="11">
    <source>
        <dbReference type="Proteomes" id="UP000245119"/>
    </source>
</evidence>
<dbReference type="PANTHER" id="PTHR15454:SF69">
    <property type="entry name" value="SERINE_THREONINE-PROTEIN KINASE 11-INTERACTING PROTEIN"/>
    <property type="match status" value="1"/>
</dbReference>
<keyword evidence="3" id="KW-0433">Leucine-rich repeat</keyword>
<dbReference type="EMBL" id="PZQS01000002">
    <property type="protein sequence ID" value="PVD35850.1"/>
    <property type="molecule type" value="Genomic_DNA"/>
</dbReference>
<gene>
    <name evidence="10" type="ORF">C0Q70_02819</name>
</gene>
<evidence type="ECO:0000256" key="1">
    <source>
        <dbReference type="ARBA" id="ARBA00004496"/>
    </source>
</evidence>
<feature type="compositionally biased region" description="Polar residues" evidence="6">
    <location>
        <begin position="625"/>
        <end position="645"/>
    </location>
</feature>
<dbReference type="Pfam" id="PF25357">
    <property type="entry name" value="PH_S11IP"/>
    <property type="match status" value="1"/>
</dbReference>
<feature type="region of interest" description="Disordered" evidence="6">
    <location>
        <begin position="493"/>
        <end position="516"/>
    </location>
</feature>
<feature type="coiled-coil region" evidence="5">
    <location>
        <begin position="450"/>
        <end position="477"/>
    </location>
</feature>
<evidence type="ECO:0000259" key="7">
    <source>
        <dbReference type="Pfam" id="PF23142"/>
    </source>
</evidence>
<dbReference type="PANTHER" id="PTHR15454">
    <property type="entry name" value="NISCHARIN RELATED"/>
    <property type="match status" value="1"/>
</dbReference>
<dbReference type="InterPro" id="IPR032675">
    <property type="entry name" value="LRR_dom_sf"/>
</dbReference>
<feature type="compositionally biased region" description="Polar residues" evidence="6">
    <location>
        <begin position="1005"/>
        <end position="1014"/>
    </location>
</feature>
<feature type="region of interest" description="Disordered" evidence="6">
    <location>
        <begin position="625"/>
        <end position="648"/>
    </location>
</feature>
<keyword evidence="11" id="KW-1185">Reference proteome</keyword>
<comment type="subcellular location">
    <subcellularLocation>
        <location evidence="1">Cytoplasm</location>
    </subcellularLocation>
</comment>
<feature type="compositionally biased region" description="Basic and acidic residues" evidence="6">
    <location>
        <begin position="667"/>
        <end position="687"/>
    </location>
</feature>
<evidence type="ECO:0000313" key="10">
    <source>
        <dbReference type="EMBL" id="PVD35850.1"/>
    </source>
</evidence>
<feature type="domain" description="Serine/threonine-protein kinase 11-interacting protein PH" evidence="8">
    <location>
        <begin position="697"/>
        <end position="807"/>
    </location>
</feature>
<dbReference type="InterPro" id="IPR001611">
    <property type="entry name" value="Leu-rich_rpt"/>
</dbReference>
<evidence type="ECO:0000256" key="2">
    <source>
        <dbReference type="ARBA" id="ARBA00022490"/>
    </source>
</evidence>
<feature type="region of interest" description="Disordered" evidence="6">
    <location>
        <begin position="1063"/>
        <end position="1084"/>
    </location>
</feature>
<reference evidence="10 11" key="1">
    <citation type="submission" date="2018-04" db="EMBL/GenBank/DDBJ databases">
        <title>The genome of golden apple snail Pomacea canaliculata provides insight into stress tolerance and invasive adaptation.</title>
        <authorList>
            <person name="Liu C."/>
            <person name="Liu B."/>
            <person name="Ren Y."/>
            <person name="Zhang Y."/>
            <person name="Wang H."/>
            <person name="Li S."/>
            <person name="Jiang F."/>
            <person name="Yin L."/>
            <person name="Zhang G."/>
            <person name="Qian W."/>
            <person name="Fan W."/>
        </authorList>
    </citation>
    <scope>NUCLEOTIDE SEQUENCE [LARGE SCALE GENOMIC DNA]</scope>
    <source>
        <strain evidence="10">SZHN2017</strain>
        <tissue evidence="10">Muscle</tissue>
    </source>
</reference>
<dbReference type="GO" id="GO:0005737">
    <property type="term" value="C:cytoplasm"/>
    <property type="evidence" value="ECO:0007669"/>
    <property type="project" value="UniProtKB-SubCell"/>
</dbReference>
<protein>
    <recommendedName>
        <fullName evidence="12">Serine/threonine-protein kinase 11-interacting protein</fullName>
    </recommendedName>
</protein>
<feature type="compositionally biased region" description="Low complexity" evidence="6">
    <location>
        <begin position="497"/>
        <end position="514"/>
    </location>
</feature>
<dbReference type="InterPro" id="IPR057292">
    <property type="entry name" value="PH_S11IP"/>
</dbReference>
<evidence type="ECO:0000259" key="8">
    <source>
        <dbReference type="Pfam" id="PF25357"/>
    </source>
</evidence>
<feature type="region of interest" description="Disordered" evidence="6">
    <location>
        <begin position="667"/>
        <end position="694"/>
    </location>
</feature>
<keyword evidence="4" id="KW-0677">Repeat</keyword>
<evidence type="ECO:0000256" key="4">
    <source>
        <dbReference type="ARBA" id="ARBA00022737"/>
    </source>
</evidence>
<dbReference type="PROSITE" id="PS51450">
    <property type="entry name" value="LRR"/>
    <property type="match status" value="2"/>
</dbReference>
<evidence type="ECO:0008006" key="12">
    <source>
        <dbReference type="Google" id="ProtNLM"/>
    </source>
</evidence>
<dbReference type="Pfam" id="PF25624">
    <property type="entry name" value="PH_S11IP_C"/>
    <property type="match status" value="1"/>
</dbReference>
<organism evidence="10 11">
    <name type="scientific">Pomacea canaliculata</name>
    <name type="common">Golden apple snail</name>
    <dbReference type="NCBI Taxonomy" id="400727"/>
    <lineage>
        <taxon>Eukaryota</taxon>
        <taxon>Metazoa</taxon>
        <taxon>Spiralia</taxon>
        <taxon>Lophotrochozoa</taxon>
        <taxon>Mollusca</taxon>
        <taxon>Gastropoda</taxon>
        <taxon>Caenogastropoda</taxon>
        <taxon>Architaenioglossa</taxon>
        <taxon>Ampullarioidea</taxon>
        <taxon>Ampullariidae</taxon>
        <taxon>Pomacea</taxon>
    </lineage>
</organism>
<name>A0A2T7PR34_POMCA</name>
<dbReference type="Pfam" id="PF23142">
    <property type="entry name" value="PH_PLEKHM2"/>
    <property type="match status" value="1"/>
</dbReference>